<name>A0AAQ0RVZ2_STAXY</name>
<feature type="region of interest" description="Disordered" evidence="2">
    <location>
        <begin position="295"/>
        <end position="343"/>
    </location>
</feature>
<dbReference type="RefSeq" id="WP_119555639.1">
    <property type="nucleotide sequence ID" value="NZ_QXTZ01000022.1"/>
</dbReference>
<comment type="caution">
    <text evidence="3">The sequence shown here is derived from an EMBL/GenBank/DDBJ whole genome shotgun (WGS) entry which is preliminary data.</text>
</comment>
<dbReference type="Proteomes" id="UP000285579">
    <property type="component" value="Unassembled WGS sequence"/>
</dbReference>
<gene>
    <name evidence="3" type="ORF">BU104_13495</name>
</gene>
<organism evidence="3 4">
    <name type="scientific">Staphylococcus xylosus</name>
    <dbReference type="NCBI Taxonomy" id="1288"/>
    <lineage>
        <taxon>Bacteria</taxon>
        <taxon>Bacillati</taxon>
        <taxon>Bacillota</taxon>
        <taxon>Bacilli</taxon>
        <taxon>Bacillales</taxon>
        <taxon>Staphylococcaceae</taxon>
        <taxon>Staphylococcus</taxon>
    </lineage>
</organism>
<reference evidence="3 4" key="1">
    <citation type="journal article" date="2016" name="Front. Microbiol.">
        <title>Comprehensive Phylogenetic Analysis of Bovine Non-aureus Staphylococci Species Based on Whole-Genome Sequencing.</title>
        <authorList>
            <person name="Naushad S."/>
            <person name="Barkema H.W."/>
            <person name="Luby C."/>
            <person name="Condas L.A."/>
            <person name="Nobrega D.B."/>
            <person name="Carson D.A."/>
            <person name="De Buck J."/>
        </authorList>
    </citation>
    <scope>NUCLEOTIDE SEQUENCE [LARGE SCALE GENOMIC DNA]</scope>
    <source>
        <strain evidence="3 4">SNUC 1349</strain>
    </source>
</reference>
<evidence type="ECO:0000313" key="3">
    <source>
        <dbReference type="EMBL" id="RIM90635.1"/>
    </source>
</evidence>
<sequence length="343" mass="40985">MAEFKETDEILRDSVRNISFYNAYKIQEHSSRENDIHDESQNLINLNEESKLNEIDNNYNKDSLDESYGNMNKQEQLNKYKELYTMQEHYYMYNVQNDSSQDFYITQNQLKTLKELDYLEKNVLTDQEKYQSQFEANQNILNQDNLNKKLDETKNEYQQQSQILFQNSNTDKENFEELQDETKSILANKKVLDNNDEFIKNNKDDLILINQTEEEKLDRKRKEAREVEKLQSKDIMWKIVEEQGKNSQYLTEEGEQTLDARTNADNIQRQISTNNSAQYSQSQISRNTSYTNAYSSLQHSQRVSNANVTQQQEDQYQEKQQEQKDDNIQEKEQKQQRHRGMSL</sequence>
<feature type="compositionally biased region" description="Polar residues" evidence="2">
    <location>
        <begin position="295"/>
        <end position="309"/>
    </location>
</feature>
<evidence type="ECO:0000313" key="4">
    <source>
        <dbReference type="Proteomes" id="UP000285579"/>
    </source>
</evidence>
<evidence type="ECO:0000256" key="1">
    <source>
        <dbReference type="SAM" id="Coils"/>
    </source>
</evidence>
<protein>
    <submittedName>
        <fullName evidence="3">Uncharacterized protein</fullName>
    </submittedName>
</protein>
<dbReference type="EMBL" id="QXUI01000015">
    <property type="protein sequence ID" value="RIM90635.1"/>
    <property type="molecule type" value="Genomic_DNA"/>
</dbReference>
<feature type="coiled-coil region" evidence="1">
    <location>
        <begin position="203"/>
        <end position="233"/>
    </location>
</feature>
<feature type="coiled-coil region" evidence="1">
    <location>
        <begin position="136"/>
        <end position="163"/>
    </location>
</feature>
<proteinExistence type="predicted"/>
<evidence type="ECO:0000256" key="2">
    <source>
        <dbReference type="SAM" id="MobiDB-lite"/>
    </source>
</evidence>
<dbReference type="AlphaFoldDB" id="A0AAQ0RVZ2"/>
<feature type="compositionally biased region" description="Basic and acidic residues" evidence="2">
    <location>
        <begin position="316"/>
        <end position="335"/>
    </location>
</feature>
<accession>A0AAQ0RVZ2</accession>
<keyword evidence="1" id="KW-0175">Coiled coil</keyword>